<gene>
    <name evidence="2" type="ORF">EVAR_22001_1</name>
</gene>
<feature type="region of interest" description="Disordered" evidence="1">
    <location>
        <begin position="96"/>
        <end position="127"/>
    </location>
</feature>
<organism evidence="2 3">
    <name type="scientific">Eumeta variegata</name>
    <name type="common">Bagworm moth</name>
    <name type="synonym">Eumeta japonica</name>
    <dbReference type="NCBI Taxonomy" id="151549"/>
    <lineage>
        <taxon>Eukaryota</taxon>
        <taxon>Metazoa</taxon>
        <taxon>Ecdysozoa</taxon>
        <taxon>Arthropoda</taxon>
        <taxon>Hexapoda</taxon>
        <taxon>Insecta</taxon>
        <taxon>Pterygota</taxon>
        <taxon>Neoptera</taxon>
        <taxon>Endopterygota</taxon>
        <taxon>Lepidoptera</taxon>
        <taxon>Glossata</taxon>
        <taxon>Ditrysia</taxon>
        <taxon>Tineoidea</taxon>
        <taxon>Psychidae</taxon>
        <taxon>Oiketicinae</taxon>
        <taxon>Eumeta</taxon>
    </lineage>
</organism>
<reference evidence="2 3" key="1">
    <citation type="journal article" date="2019" name="Commun. Biol.">
        <title>The bagworm genome reveals a unique fibroin gene that provides high tensile strength.</title>
        <authorList>
            <person name="Kono N."/>
            <person name="Nakamura H."/>
            <person name="Ohtoshi R."/>
            <person name="Tomita M."/>
            <person name="Numata K."/>
            <person name="Arakawa K."/>
        </authorList>
    </citation>
    <scope>NUCLEOTIDE SEQUENCE [LARGE SCALE GENOMIC DNA]</scope>
</reference>
<name>A0A4C1YVA1_EUMVA</name>
<dbReference type="Proteomes" id="UP000299102">
    <property type="component" value="Unassembled WGS sequence"/>
</dbReference>
<evidence type="ECO:0000313" key="2">
    <source>
        <dbReference type="EMBL" id="GBP80078.1"/>
    </source>
</evidence>
<comment type="caution">
    <text evidence="2">The sequence shown here is derived from an EMBL/GenBank/DDBJ whole genome shotgun (WGS) entry which is preliminary data.</text>
</comment>
<sequence>MEGYDDWKHIVDAIERHETSKIHLDSCLINSGGYKENLWRQCRGQGYDGANTMEGTGGVQKLIKDIEPNAVCVHCAAHNLNLVLNDAVRELLKVPEHDNKSAQQQETLSDSEDNLEVEEHQITDSDNEEEYTIMPDIMESSNSDVLLSQL</sequence>
<dbReference type="OrthoDB" id="7509406at2759"/>
<keyword evidence="3" id="KW-1185">Reference proteome</keyword>
<accession>A0A4C1YVA1</accession>
<evidence type="ECO:0000256" key="1">
    <source>
        <dbReference type="SAM" id="MobiDB-lite"/>
    </source>
</evidence>
<evidence type="ECO:0000313" key="3">
    <source>
        <dbReference type="Proteomes" id="UP000299102"/>
    </source>
</evidence>
<proteinExistence type="predicted"/>
<dbReference type="STRING" id="151549.A0A4C1YVA1"/>
<evidence type="ECO:0008006" key="4">
    <source>
        <dbReference type="Google" id="ProtNLM"/>
    </source>
</evidence>
<dbReference type="PANTHER" id="PTHR45749">
    <property type="match status" value="1"/>
</dbReference>
<dbReference type="PANTHER" id="PTHR45749:SF21">
    <property type="entry name" value="DUF4371 DOMAIN-CONTAINING PROTEIN"/>
    <property type="match status" value="1"/>
</dbReference>
<protein>
    <recommendedName>
        <fullName evidence="4">Zinc finger MYM-type protein 1</fullName>
    </recommendedName>
</protein>
<dbReference type="EMBL" id="BGZK01001445">
    <property type="protein sequence ID" value="GBP80078.1"/>
    <property type="molecule type" value="Genomic_DNA"/>
</dbReference>
<dbReference type="AlphaFoldDB" id="A0A4C1YVA1"/>